<accession>A0AAE1LTA4</accession>
<dbReference type="SUPFAM" id="SSF52266">
    <property type="entry name" value="SGNH hydrolase"/>
    <property type="match status" value="1"/>
</dbReference>
<dbReference type="Proteomes" id="UP001219518">
    <property type="component" value="Unassembled WGS sequence"/>
</dbReference>
<protein>
    <submittedName>
        <fullName evidence="1">Protein virilizer-like protein</fullName>
    </submittedName>
</protein>
<name>A0AAE1LTA4_9NEOP</name>
<reference evidence="1" key="2">
    <citation type="journal article" date="2023" name="BMC Genomics">
        <title>Pest status, molecular evolution, and epigenetic factors derived from the genome assembly of Frankliniella fusca, a thysanopteran phytovirus vector.</title>
        <authorList>
            <person name="Catto M.A."/>
            <person name="Labadie P.E."/>
            <person name="Jacobson A.L."/>
            <person name="Kennedy G.G."/>
            <person name="Srinivasan R."/>
            <person name="Hunt B.G."/>
        </authorList>
    </citation>
    <scope>NUCLEOTIDE SEQUENCE</scope>
    <source>
        <strain evidence="1">PL_HMW_Pooled</strain>
    </source>
</reference>
<dbReference type="Gene3D" id="3.40.50.1110">
    <property type="entry name" value="SGNH hydrolase"/>
    <property type="match status" value="1"/>
</dbReference>
<sequence length="272" mass="30374">MDQSQYIVCYGAESVARLVEHSCQGRGSSGRGFRGNRGYKVFSNGRGRSGSGNRGFWNQRGKGGRGYVNAWRGSRSGYRGSAWHGRGRGRGNLKSGFSHQKKNVFWTEEENNEWSTNMMVDDNFTEQQDECHLVKQCPEVGGVCIIGDSFAFRMAKVIDTSIEGKFNLCKGGLTLSQLKENLLSCPNDILKKKSVILFIGMNDVNHVNESDWDGGLYSVARKLESMNVEKLHVCSLPVLPGKLTDKIQYFNQKVMTKSLLALSCHKKGNFDH</sequence>
<evidence type="ECO:0000313" key="2">
    <source>
        <dbReference type="Proteomes" id="UP001219518"/>
    </source>
</evidence>
<reference evidence="1" key="1">
    <citation type="submission" date="2021-07" db="EMBL/GenBank/DDBJ databases">
        <authorList>
            <person name="Catto M.A."/>
            <person name="Jacobson A."/>
            <person name="Kennedy G."/>
            <person name="Labadie P."/>
            <person name="Hunt B.G."/>
            <person name="Srinivasan R."/>
        </authorList>
    </citation>
    <scope>NUCLEOTIDE SEQUENCE</scope>
    <source>
        <strain evidence="1">PL_HMW_Pooled</strain>
        <tissue evidence="1">Head</tissue>
    </source>
</reference>
<proteinExistence type="predicted"/>
<gene>
    <name evidence="1" type="ORF">KUF71_025536</name>
</gene>
<dbReference type="EMBL" id="JAHWGI010001421">
    <property type="protein sequence ID" value="KAK3931278.1"/>
    <property type="molecule type" value="Genomic_DNA"/>
</dbReference>
<evidence type="ECO:0000313" key="1">
    <source>
        <dbReference type="EMBL" id="KAK3931278.1"/>
    </source>
</evidence>
<keyword evidence="2" id="KW-1185">Reference proteome</keyword>
<organism evidence="1 2">
    <name type="scientific">Frankliniella fusca</name>
    <dbReference type="NCBI Taxonomy" id="407009"/>
    <lineage>
        <taxon>Eukaryota</taxon>
        <taxon>Metazoa</taxon>
        <taxon>Ecdysozoa</taxon>
        <taxon>Arthropoda</taxon>
        <taxon>Hexapoda</taxon>
        <taxon>Insecta</taxon>
        <taxon>Pterygota</taxon>
        <taxon>Neoptera</taxon>
        <taxon>Paraneoptera</taxon>
        <taxon>Thysanoptera</taxon>
        <taxon>Terebrantia</taxon>
        <taxon>Thripoidea</taxon>
        <taxon>Thripidae</taxon>
        <taxon>Frankliniella</taxon>
    </lineage>
</organism>
<dbReference type="InterPro" id="IPR036514">
    <property type="entry name" value="SGNH_hydro_sf"/>
</dbReference>
<comment type="caution">
    <text evidence="1">The sequence shown here is derived from an EMBL/GenBank/DDBJ whole genome shotgun (WGS) entry which is preliminary data.</text>
</comment>
<dbReference type="AlphaFoldDB" id="A0AAE1LTA4"/>